<keyword evidence="8 14" id="KW-1133">Transmembrane helix</keyword>
<comment type="subcellular location">
    <subcellularLocation>
        <location evidence="1 14">Cell membrane</location>
        <topology evidence="1 14">Multi-pass membrane protein</topology>
    </subcellularLocation>
</comment>
<keyword evidence="5 14" id="KW-1003">Cell membrane</keyword>
<comment type="function">
    <text evidence="14">Catalyzes the dephosphorylation of undecaprenyl diphosphate (UPP). Confers resistance to bacitracin.</text>
</comment>
<evidence type="ECO:0000256" key="2">
    <source>
        <dbReference type="ARBA" id="ARBA00010621"/>
    </source>
</evidence>
<dbReference type="NCBIfam" id="NF001397">
    <property type="entry name" value="PRK00281.3-4"/>
    <property type="match status" value="1"/>
</dbReference>
<organism evidence="15 17">
    <name type="scientific">Roseomonas gilardii</name>
    <dbReference type="NCBI Taxonomy" id="257708"/>
    <lineage>
        <taxon>Bacteria</taxon>
        <taxon>Pseudomonadati</taxon>
        <taxon>Pseudomonadota</taxon>
        <taxon>Alphaproteobacteria</taxon>
        <taxon>Acetobacterales</taxon>
        <taxon>Roseomonadaceae</taxon>
        <taxon>Roseomonas</taxon>
    </lineage>
</organism>
<dbReference type="GO" id="GO:0009252">
    <property type="term" value="P:peptidoglycan biosynthetic process"/>
    <property type="evidence" value="ECO:0007669"/>
    <property type="project" value="UniProtKB-KW"/>
</dbReference>
<comment type="similarity">
    <text evidence="2 14">Belongs to the UppP family.</text>
</comment>
<evidence type="ECO:0000256" key="1">
    <source>
        <dbReference type="ARBA" id="ARBA00004651"/>
    </source>
</evidence>
<evidence type="ECO:0000256" key="14">
    <source>
        <dbReference type="HAMAP-Rule" id="MF_01006"/>
    </source>
</evidence>
<feature type="transmembrane region" description="Helical" evidence="14">
    <location>
        <begin position="46"/>
        <end position="65"/>
    </location>
</feature>
<keyword evidence="9 14" id="KW-0472">Membrane</keyword>
<dbReference type="PANTHER" id="PTHR30622">
    <property type="entry name" value="UNDECAPRENYL-DIPHOSPHATASE"/>
    <property type="match status" value="1"/>
</dbReference>
<evidence type="ECO:0000256" key="10">
    <source>
        <dbReference type="ARBA" id="ARBA00023251"/>
    </source>
</evidence>
<dbReference type="GO" id="GO:0005886">
    <property type="term" value="C:plasma membrane"/>
    <property type="evidence" value="ECO:0007669"/>
    <property type="project" value="UniProtKB-SubCell"/>
</dbReference>
<sequence>MTTLQAILIAILQGATELFPVSSLGHAVLLPALLHWNLDQRAPEFLPFLVMLHVGTALALLLYFWRDWLALLRGVLGTGQAVEVQDNRRLLLLIVIATIPAVIVGFALEHWLRGLFGSPVAAAVFLAVNGLLLLFGERLRGRATAPRSMSSLTPMDALVVGVWQCGALIPGISRSGATIVGGLLRGISHEGAARFSFLIATPIILGATVLEVPKLLHAAIPPGTFGLSVLAAAVAGVTAWLSTAFLMRYFREHEAWALNPFAYYCLLAGVGSLAWLLLA</sequence>
<evidence type="ECO:0000256" key="11">
    <source>
        <dbReference type="ARBA" id="ARBA00032707"/>
    </source>
</evidence>
<dbReference type="STRING" id="257708.RGI145_19695"/>
<evidence type="ECO:0000256" key="4">
    <source>
        <dbReference type="ARBA" id="ARBA00021581"/>
    </source>
</evidence>
<keyword evidence="6 14" id="KW-0812">Transmembrane</keyword>
<evidence type="ECO:0000256" key="9">
    <source>
        <dbReference type="ARBA" id="ARBA00023136"/>
    </source>
</evidence>
<dbReference type="KEGG" id="rgi:RGI145_19695"/>
<accession>A0A1L7AMQ2</accession>
<dbReference type="RefSeq" id="WP_075800757.1">
    <property type="nucleotide sequence ID" value="NZ_CP015584.1"/>
</dbReference>
<keyword evidence="18" id="KW-1185">Reference proteome</keyword>
<keyword evidence="14" id="KW-0133">Cell shape</keyword>
<dbReference type="EC" id="3.6.1.27" evidence="3 14"/>
<protein>
    <recommendedName>
        <fullName evidence="4 14">Undecaprenyl-diphosphatase</fullName>
        <ecNumber evidence="3 14">3.6.1.27</ecNumber>
    </recommendedName>
    <alternativeName>
        <fullName evidence="12 14">Bacitracin resistance protein</fullName>
    </alternativeName>
    <alternativeName>
        <fullName evidence="11 14">Undecaprenyl pyrophosphate phosphatase</fullName>
    </alternativeName>
</protein>
<dbReference type="Proteomes" id="UP001258945">
    <property type="component" value="Unassembled WGS sequence"/>
</dbReference>
<comment type="catalytic activity">
    <reaction evidence="13 14">
        <text>di-trans,octa-cis-undecaprenyl diphosphate + H2O = di-trans,octa-cis-undecaprenyl phosphate + phosphate + H(+)</text>
        <dbReference type="Rhea" id="RHEA:28094"/>
        <dbReference type="ChEBI" id="CHEBI:15377"/>
        <dbReference type="ChEBI" id="CHEBI:15378"/>
        <dbReference type="ChEBI" id="CHEBI:43474"/>
        <dbReference type="ChEBI" id="CHEBI:58405"/>
        <dbReference type="ChEBI" id="CHEBI:60392"/>
        <dbReference type="EC" id="3.6.1.27"/>
    </reaction>
</comment>
<evidence type="ECO:0000256" key="8">
    <source>
        <dbReference type="ARBA" id="ARBA00022989"/>
    </source>
</evidence>
<dbReference type="EMBL" id="JAVVDO010000104">
    <property type="protein sequence ID" value="MDT8334007.1"/>
    <property type="molecule type" value="Genomic_DNA"/>
</dbReference>
<feature type="transmembrane region" description="Helical" evidence="14">
    <location>
        <begin position="192"/>
        <end position="212"/>
    </location>
</feature>
<evidence type="ECO:0000256" key="7">
    <source>
        <dbReference type="ARBA" id="ARBA00022801"/>
    </source>
</evidence>
<dbReference type="HAMAP" id="MF_01006">
    <property type="entry name" value="Undec_diphosphatase"/>
    <property type="match status" value="1"/>
</dbReference>
<keyword evidence="14" id="KW-0573">Peptidoglycan synthesis</keyword>
<dbReference type="eggNOG" id="COG1968">
    <property type="taxonomic scope" value="Bacteria"/>
</dbReference>
<reference evidence="15 17" key="1">
    <citation type="submission" date="2016-05" db="EMBL/GenBank/DDBJ databases">
        <title>Complete Genome and Methylome Analysis of Psychrotrophic Bacterial Isolates from Antarctic Lake Untersee.</title>
        <authorList>
            <person name="Fomenkov A."/>
            <person name="Akimov V.N."/>
            <person name="Vasilyeva L.V."/>
            <person name="Andersen D."/>
            <person name="Vincze T."/>
            <person name="Roberts R.J."/>
        </authorList>
    </citation>
    <scope>NUCLEOTIDE SEQUENCE [LARGE SCALE GENOMIC DNA]</scope>
    <source>
        <strain evidence="15 17">U14-5</strain>
    </source>
</reference>
<evidence type="ECO:0000313" key="17">
    <source>
        <dbReference type="Proteomes" id="UP000185494"/>
    </source>
</evidence>
<evidence type="ECO:0000313" key="15">
    <source>
        <dbReference type="EMBL" id="APT60046.1"/>
    </source>
</evidence>
<gene>
    <name evidence="14" type="primary">uppP</name>
    <name evidence="15" type="ORF">RGI145_19695</name>
    <name evidence="16" type="ORF">RQ831_23430</name>
</gene>
<reference evidence="16 18" key="2">
    <citation type="journal article" date="2019" name="Microb. Pathog.">
        <title>Comparison of VITEK 2, MALDI-TOF MS, 16S rRNA gene sequencing, and whole-genome sequencing for identification of Roseomonas mucosa.</title>
        <authorList>
            <person name="Rudolph W.W."/>
            <person name="Gunzer F."/>
            <person name="Trauth M."/>
            <person name="Bunk B."/>
            <person name="Bigge R."/>
            <person name="Schrottner P."/>
        </authorList>
    </citation>
    <scope>NUCLEOTIDE SEQUENCE [LARGE SCALE GENOMIC DNA]</scope>
    <source>
        <strain evidence="16 18">DSM 103800</strain>
    </source>
</reference>
<comment type="miscellaneous">
    <text evidence="14">Bacitracin is thought to be involved in the inhibition of peptidoglycan synthesis by sequestering undecaprenyl diphosphate, thereby reducing the pool of lipid carrier available.</text>
</comment>
<dbReference type="Proteomes" id="UP000185494">
    <property type="component" value="Chromosome 2"/>
</dbReference>
<feature type="transmembrane region" description="Helical" evidence="14">
    <location>
        <begin position="114"/>
        <end position="135"/>
    </location>
</feature>
<dbReference type="GO" id="GO:0071555">
    <property type="term" value="P:cell wall organization"/>
    <property type="evidence" value="ECO:0007669"/>
    <property type="project" value="UniProtKB-KW"/>
</dbReference>
<evidence type="ECO:0000313" key="16">
    <source>
        <dbReference type="EMBL" id="MDT8334007.1"/>
    </source>
</evidence>
<keyword evidence="14" id="KW-0961">Cell wall biogenesis/degradation</keyword>
<evidence type="ECO:0000313" key="18">
    <source>
        <dbReference type="Proteomes" id="UP001258945"/>
    </source>
</evidence>
<evidence type="ECO:0000256" key="3">
    <source>
        <dbReference type="ARBA" id="ARBA00012374"/>
    </source>
</evidence>
<evidence type="ECO:0000256" key="13">
    <source>
        <dbReference type="ARBA" id="ARBA00047594"/>
    </source>
</evidence>
<keyword evidence="10 14" id="KW-0046">Antibiotic resistance</keyword>
<dbReference type="AlphaFoldDB" id="A0A1L7AMQ2"/>
<evidence type="ECO:0000256" key="5">
    <source>
        <dbReference type="ARBA" id="ARBA00022475"/>
    </source>
</evidence>
<dbReference type="GO" id="GO:0050380">
    <property type="term" value="F:undecaprenyl-diphosphatase activity"/>
    <property type="evidence" value="ECO:0007669"/>
    <property type="project" value="UniProtKB-UniRule"/>
</dbReference>
<proteinExistence type="inferred from homology"/>
<dbReference type="EMBL" id="CP015584">
    <property type="protein sequence ID" value="APT60046.1"/>
    <property type="molecule type" value="Genomic_DNA"/>
</dbReference>
<name>A0A1L7AMQ2_9PROT</name>
<dbReference type="GO" id="GO:0046677">
    <property type="term" value="P:response to antibiotic"/>
    <property type="evidence" value="ECO:0007669"/>
    <property type="project" value="UniProtKB-UniRule"/>
</dbReference>
<dbReference type="GO" id="GO:0008360">
    <property type="term" value="P:regulation of cell shape"/>
    <property type="evidence" value="ECO:0007669"/>
    <property type="project" value="UniProtKB-KW"/>
</dbReference>
<dbReference type="InterPro" id="IPR003824">
    <property type="entry name" value="UppP"/>
</dbReference>
<reference evidence="16" key="3">
    <citation type="submission" date="2023-09" db="EMBL/GenBank/DDBJ databases">
        <authorList>
            <person name="Schober I."/>
            <person name="Bunk B."/>
        </authorList>
    </citation>
    <scope>NUCLEOTIDE SEQUENCE</scope>
    <source>
        <strain evidence="16">DSM 103800</strain>
    </source>
</reference>
<feature type="transmembrane region" description="Helical" evidence="14">
    <location>
        <begin position="261"/>
        <end position="278"/>
    </location>
</feature>
<dbReference type="PANTHER" id="PTHR30622:SF4">
    <property type="entry name" value="UNDECAPRENYL-DIPHOSPHATASE"/>
    <property type="match status" value="1"/>
</dbReference>
<evidence type="ECO:0000256" key="12">
    <source>
        <dbReference type="ARBA" id="ARBA00032932"/>
    </source>
</evidence>
<evidence type="ECO:0000256" key="6">
    <source>
        <dbReference type="ARBA" id="ARBA00022692"/>
    </source>
</evidence>
<dbReference type="Pfam" id="PF02673">
    <property type="entry name" value="BacA"/>
    <property type="match status" value="1"/>
</dbReference>
<feature type="transmembrane region" description="Helical" evidence="14">
    <location>
        <begin position="224"/>
        <end position="249"/>
    </location>
</feature>
<feature type="transmembrane region" description="Helical" evidence="14">
    <location>
        <begin position="90"/>
        <end position="108"/>
    </location>
</feature>
<keyword evidence="7 14" id="KW-0378">Hydrolase</keyword>